<evidence type="ECO:0000313" key="2">
    <source>
        <dbReference type="EMBL" id="RZC79111.1"/>
    </source>
</evidence>
<dbReference type="PANTHER" id="PTHR35471">
    <property type="entry name" value="OS07G0223700 PROTEIN"/>
    <property type="match status" value="1"/>
</dbReference>
<keyword evidence="1" id="KW-0812">Transmembrane</keyword>
<protein>
    <submittedName>
        <fullName evidence="2">Uncharacterized protein</fullName>
    </submittedName>
</protein>
<dbReference type="EMBL" id="CM010723">
    <property type="protein sequence ID" value="RZC79111.1"/>
    <property type="molecule type" value="Genomic_DNA"/>
</dbReference>
<feature type="transmembrane region" description="Helical" evidence="1">
    <location>
        <begin position="109"/>
        <end position="129"/>
    </location>
</feature>
<reference evidence="2 3" key="1">
    <citation type="journal article" date="2018" name="Science">
        <title>The opium poppy genome and morphinan production.</title>
        <authorList>
            <person name="Guo L."/>
            <person name="Winzer T."/>
            <person name="Yang X."/>
            <person name="Li Y."/>
            <person name="Ning Z."/>
            <person name="He Z."/>
            <person name="Teodor R."/>
            <person name="Lu Y."/>
            <person name="Bowser T.A."/>
            <person name="Graham I.A."/>
            <person name="Ye K."/>
        </authorList>
    </citation>
    <scope>NUCLEOTIDE SEQUENCE [LARGE SCALE GENOMIC DNA]</scope>
    <source>
        <strain evidence="3">cv. HN1</strain>
        <tissue evidence="2">Leaves</tissue>
    </source>
</reference>
<dbReference type="OMA" id="NTCNHQG"/>
<gene>
    <name evidence="2" type="ORF">C5167_003332</name>
</gene>
<proteinExistence type="predicted"/>
<evidence type="ECO:0000256" key="1">
    <source>
        <dbReference type="SAM" id="Phobius"/>
    </source>
</evidence>
<keyword evidence="1" id="KW-0472">Membrane</keyword>
<dbReference type="PANTHER" id="PTHR35471:SF1">
    <property type="entry name" value="OS07G0223700 PROTEIN"/>
    <property type="match status" value="1"/>
</dbReference>
<feature type="transmembrane region" description="Helical" evidence="1">
    <location>
        <begin position="76"/>
        <end position="97"/>
    </location>
</feature>
<keyword evidence="3" id="KW-1185">Reference proteome</keyword>
<dbReference type="OrthoDB" id="1916950at2759"/>
<evidence type="ECO:0000313" key="3">
    <source>
        <dbReference type="Proteomes" id="UP000316621"/>
    </source>
</evidence>
<feature type="transmembrane region" description="Helical" evidence="1">
    <location>
        <begin position="46"/>
        <end position="64"/>
    </location>
</feature>
<sequence length="281" mass="30912">MMLCCPLLRNRIQTWLRDYDQLQSSAVILIYIQIGCALVGSLGALFNGVLLINLAIALFALVAIESSSQRLGRTYAVLLFCAIIVDISWFILFSHQIWNISSEKYSPYLIFSLRLAFLMQILGSSIRLASSLLWIQIYRLGVSYVDTTASRDADFDIRESFLNPIAPGVVSQNSDSEIIGGSIYDPTYYSSLFGDTSQDDGFEYGGNSHAAVNVSGSTPNAETPQLKSCFSRSFQVANVGVLRKIRKEKAMISTGSSVCVVIVRLTSTAKSSLAFLNYSEI</sequence>
<dbReference type="Gramene" id="RZC79111">
    <property type="protein sequence ID" value="RZC79111"/>
    <property type="gene ID" value="C5167_003332"/>
</dbReference>
<accession>A0A4Y7L416</accession>
<dbReference type="AlphaFoldDB" id="A0A4Y7L416"/>
<name>A0A4Y7L416_PAPSO</name>
<organism evidence="2 3">
    <name type="scientific">Papaver somniferum</name>
    <name type="common">Opium poppy</name>
    <dbReference type="NCBI Taxonomy" id="3469"/>
    <lineage>
        <taxon>Eukaryota</taxon>
        <taxon>Viridiplantae</taxon>
        <taxon>Streptophyta</taxon>
        <taxon>Embryophyta</taxon>
        <taxon>Tracheophyta</taxon>
        <taxon>Spermatophyta</taxon>
        <taxon>Magnoliopsida</taxon>
        <taxon>Ranunculales</taxon>
        <taxon>Papaveraceae</taxon>
        <taxon>Papaveroideae</taxon>
        <taxon>Papaver</taxon>
    </lineage>
</organism>
<keyword evidence="1" id="KW-1133">Transmembrane helix</keyword>
<dbReference type="Proteomes" id="UP000316621">
    <property type="component" value="Chromosome 9"/>
</dbReference>